<feature type="region of interest" description="Disordered" evidence="1">
    <location>
        <begin position="108"/>
        <end position="128"/>
    </location>
</feature>
<dbReference type="KEGG" id="dgr:6565537"/>
<reference evidence="2 3" key="1">
    <citation type="journal article" date="2007" name="Nature">
        <title>Evolution of genes and genomes on the Drosophila phylogeny.</title>
        <authorList>
            <consortium name="Drosophila 12 Genomes Consortium"/>
            <person name="Clark A.G."/>
            <person name="Eisen M.B."/>
            <person name="Smith D.R."/>
            <person name="Bergman C.M."/>
            <person name="Oliver B."/>
            <person name="Markow T.A."/>
            <person name="Kaufman T.C."/>
            <person name="Kellis M."/>
            <person name="Gelbart W."/>
            <person name="Iyer V.N."/>
            <person name="Pollard D.A."/>
            <person name="Sackton T.B."/>
            <person name="Larracuente A.M."/>
            <person name="Singh N.D."/>
            <person name="Abad J.P."/>
            <person name="Abt D.N."/>
            <person name="Adryan B."/>
            <person name="Aguade M."/>
            <person name="Akashi H."/>
            <person name="Anderson W.W."/>
            <person name="Aquadro C.F."/>
            <person name="Ardell D.H."/>
            <person name="Arguello R."/>
            <person name="Artieri C.G."/>
            <person name="Barbash D.A."/>
            <person name="Barker D."/>
            <person name="Barsanti P."/>
            <person name="Batterham P."/>
            <person name="Batzoglou S."/>
            <person name="Begun D."/>
            <person name="Bhutkar A."/>
            <person name="Blanco E."/>
            <person name="Bosak S.A."/>
            <person name="Bradley R.K."/>
            <person name="Brand A.D."/>
            <person name="Brent M.R."/>
            <person name="Brooks A.N."/>
            <person name="Brown R.H."/>
            <person name="Butlin R.K."/>
            <person name="Caggese C."/>
            <person name="Calvi B.R."/>
            <person name="Bernardo de Carvalho A."/>
            <person name="Caspi A."/>
            <person name="Castrezana S."/>
            <person name="Celniker S.E."/>
            <person name="Chang J.L."/>
            <person name="Chapple C."/>
            <person name="Chatterji S."/>
            <person name="Chinwalla A."/>
            <person name="Civetta A."/>
            <person name="Clifton S.W."/>
            <person name="Comeron J.M."/>
            <person name="Costello J.C."/>
            <person name="Coyne J.A."/>
            <person name="Daub J."/>
            <person name="David R.G."/>
            <person name="Delcher A.L."/>
            <person name="Delehaunty K."/>
            <person name="Do C.B."/>
            <person name="Ebling H."/>
            <person name="Edwards K."/>
            <person name="Eickbush T."/>
            <person name="Evans J.D."/>
            <person name="Filipski A."/>
            <person name="Findeiss S."/>
            <person name="Freyhult E."/>
            <person name="Fulton L."/>
            <person name="Fulton R."/>
            <person name="Garcia A.C."/>
            <person name="Gardiner A."/>
            <person name="Garfield D.A."/>
            <person name="Garvin B.E."/>
            <person name="Gibson G."/>
            <person name="Gilbert D."/>
            <person name="Gnerre S."/>
            <person name="Godfrey J."/>
            <person name="Good R."/>
            <person name="Gotea V."/>
            <person name="Gravely B."/>
            <person name="Greenberg A.J."/>
            <person name="Griffiths-Jones S."/>
            <person name="Gross S."/>
            <person name="Guigo R."/>
            <person name="Gustafson E.A."/>
            <person name="Haerty W."/>
            <person name="Hahn M.W."/>
            <person name="Halligan D.L."/>
            <person name="Halpern A.L."/>
            <person name="Halter G.M."/>
            <person name="Han M.V."/>
            <person name="Heger A."/>
            <person name="Hillier L."/>
            <person name="Hinrichs A.S."/>
            <person name="Holmes I."/>
            <person name="Hoskins R.A."/>
            <person name="Hubisz M.J."/>
            <person name="Hultmark D."/>
            <person name="Huntley M.A."/>
            <person name="Jaffe D.B."/>
            <person name="Jagadeeshan S."/>
            <person name="Jeck W.R."/>
            <person name="Johnson J."/>
            <person name="Jones C.D."/>
            <person name="Jordan W.C."/>
            <person name="Karpen G.H."/>
            <person name="Kataoka E."/>
            <person name="Keightley P.D."/>
            <person name="Kheradpour P."/>
            <person name="Kirkness E.F."/>
            <person name="Koerich L.B."/>
            <person name="Kristiansen K."/>
            <person name="Kudrna D."/>
            <person name="Kulathinal R.J."/>
            <person name="Kumar S."/>
            <person name="Kwok R."/>
            <person name="Lander E."/>
            <person name="Langley C.H."/>
            <person name="Lapoint R."/>
            <person name="Lazzaro B.P."/>
            <person name="Lee S.J."/>
            <person name="Levesque L."/>
            <person name="Li R."/>
            <person name="Lin C.F."/>
            <person name="Lin M.F."/>
            <person name="Lindblad-Toh K."/>
            <person name="Llopart A."/>
            <person name="Long M."/>
            <person name="Low L."/>
            <person name="Lozovsky E."/>
            <person name="Lu J."/>
            <person name="Luo M."/>
            <person name="Machado C.A."/>
            <person name="Makalowski W."/>
            <person name="Marzo M."/>
            <person name="Matsuda M."/>
            <person name="Matzkin L."/>
            <person name="McAllister B."/>
            <person name="McBride C.S."/>
            <person name="McKernan B."/>
            <person name="McKernan K."/>
            <person name="Mendez-Lago M."/>
            <person name="Minx P."/>
            <person name="Mollenhauer M.U."/>
            <person name="Montooth K."/>
            <person name="Mount S.M."/>
            <person name="Mu X."/>
            <person name="Myers E."/>
            <person name="Negre B."/>
            <person name="Newfeld S."/>
            <person name="Nielsen R."/>
            <person name="Noor M.A."/>
            <person name="O'Grady P."/>
            <person name="Pachter L."/>
            <person name="Papaceit M."/>
            <person name="Parisi M.J."/>
            <person name="Parisi M."/>
            <person name="Parts L."/>
            <person name="Pedersen J.S."/>
            <person name="Pesole G."/>
            <person name="Phillippy A.M."/>
            <person name="Ponting C.P."/>
            <person name="Pop M."/>
            <person name="Porcelli D."/>
            <person name="Powell J.R."/>
            <person name="Prohaska S."/>
            <person name="Pruitt K."/>
            <person name="Puig M."/>
            <person name="Quesneville H."/>
            <person name="Ram K.R."/>
            <person name="Rand D."/>
            <person name="Rasmussen M.D."/>
            <person name="Reed L.K."/>
            <person name="Reenan R."/>
            <person name="Reily A."/>
            <person name="Remington K.A."/>
            <person name="Rieger T.T."/>
            <person name="Ritchie M.G."/>
            <person name="Robin C."/>
            <person name="Rogers Y.H."/>
            <person name="Rohde C."/>
            <person name="Rozas J."/>
            <person name="Rubenfield M.J."/>
            <person name="Ruiz A."/>
            <person name="Russo S."/>
            <person name="Salzberg S.L."/>
            <person name="Sanchez-Gracia A."/>
            <person name="Saranga D.J."/>
            <person name="Sato H."/>
            <person name="Schaeffer S.W."/>
            <person name="Schatz M.C."/>
            <person name="Schlenke T."/>
            <person name="Schwartz R."/>
            <person name="Segarra C."/>
            <person name="Singh R.S."/>
            <person name="Sirot L."/>
            <person name="Sirota M."/>
            <person name="Sisneros N.B."/>
            <person name="Smith C.D."/>
            <person name="Smith T.F."/>
            <person name="Spieth J."/>
            <person name="Stage D.E."/>
            <person name="Stark A."/>
            <person name="Stephan W."/>
            <person name="Strausberg R.L."/>
            <person name="Strempel S."/>
            <person name="Sturgill D."/>
            <person name="Sutton G."/>
            <person name="Sutton G.G."/>
            <person name="Tao W."/>
            <person name="Teichmann S."/>
            <person name="Tobari Y.N."/>
            <person name="Tomimura Y."/>
            <person name="Tsolas J.M."/>
            <person name="Valente V.L."/>
            <person name="Venter E."/>
            <person name="Venter J.C."/>
            <person name="Vicario S."/>
            <person name="Vieira F.G."/>
            <person name="Vilella A.J."/>
            <person name="Villasante A."/>
            <person name="Walenz B."/>
            <person name="Wang J."/>
            <person name="Wasserman M."/>
            <person name="Watts T."/>
            <person name="Wilson D."/>
            <person name="Wilson R.K."/>
            <person name="Wing R.A."/>
            <person name="Wolfner M.F."/>
            <person name="Wong A."/>
            <person name="Wong G.K."/>
            <person name="Wu C.I."/>
            <person name="Wu G."/>
            <person name="Yamamoto D."/>
            <person name="Yang H.P."/>
            <person name="Yang S.P."/>
            <person name="Yorke J.A."/>
            <person name="Yoshida K."/>
            <person name="Zdobnov E."/>
            <person name="Zhang P."/>
            <person name="Zhang Y."/>
            <person name="Zimin A.V."/>
            <person name="Baldwin J."/>
            <person name="Abdouelleil A."/>
            <person name="Abdulkadir J."/>
            <person name="Abebe A."/>
            <person name="Abera B."/>
            <person name="Abreu J."/>
            <person name="Acer S.C."/>
            <person name="Aftuck L."/>
            <person name="Alexander A."/>
            <person name="An P."/>
            <person name="Anderson E."/>
            <person name="Anderson S."/>
            <person name="Arachi H."/>
            <person name="Azer M."/>
            <person name="Bachantsang P."/>
            <person name="Barry A."/>
            <person name="Bayul T."/>
            <person name="Berlin A."/>
            <person name="Bessette D."/>
            <person name="Bloom T."/>
            <person name="Blye J."/>
            <person name="Boguslavskiy L."/>
            <person name="Bonnet C."/>
            <person name="Boukhgalter B."/>
            <person name="Bourzgui I."/>
            <person name="Brown A."/>
            <person name="Cahill P."/>
            <person name="Channer S."/>
            <person name="Cheshatsang Y."/>
            <person name="Chuda L."/>
            <person name="Citroen M."/>
            <person name="Collymore A."/>
            <person name="Cooke P."/>
            <person name="Costello M."/>
            <person name="D'Aco K."/>
            <person name="Daza R."/>
            <person name="De Haan G."/>
            <person name="DeGray S."/>
            <person name="DeMaso C."/>
            <person name="Dhargay N."/>
            <person name="Dooley K."/>
            <person name="Dooley E."/>
            <person name="Doricent M."/>
            <person name="Dorje P."/>
            <person name="Dorjee K."/>
            <person name="Dupes A."/>
            <person name="Elong R."/>
            <person name="Falk J."/>
            <person name="Farina A."/>
            <person name="Faro S."/>
            <person name="Ferguson D."/>
            <person name="Fisher S."/>
            <person name="Foley C.D."/>
            <person name="Franke A."/>
            <person name="Friedrich D."/>
            <person name="Gadbois L."/>
            <person name="Gearin G."/>
            <person name="Gearin C.R."/>
            <person name="Giannoukos G."/>
            <person name="Goode T."/>
            <person name="Graham J."/>
            <person name="Grandbois E."/>
            <person name="Grewal S."/>
            <person name="Gyaltsen K."/>
            <person name="Hafez N."/>
            <person name="Hagos B."/>
            <person name="Hall J."/>
            <person name="Henson C."/>
            <person name="Hollinger A."/>
            <person name="Honan T."/>
            <person name="Huard M.D."/>
            <person name="Hughes L."/>
            <person name="Hurhula B."/>
            <person name="Husby M.E."/>
            <person name="Kamat A."/>
            <person name="Kanga B."/>
            <person name="Kashin S."/>
            <person name="Khazanovich D."/>
            <person name="Kisner P."/>
            <person name="Lance K."/>
            <person name="Lara M."/>
            <person name="Lee W."/>
            <person name="Lennon N."/>
            <person name="Letendre F."/>
            <person name="LeVine R."/>
            <person name="Lipovsky A."/>
            <person name="Liu X."/>
            <person name="Liu J."/>
            <person name="Liu S."/>
            <person name="Lokyitsang T."/>
            <person name="Lokyitsang Y."/>
            <person name="Lubonja R."/>
            <person name="Lui A."/>
            <person name="MacDonald P."/>
            <person name="Magnisalis V."/>
            <person name="Maru K."/>
            <person name="Matthews C."/>
            <person name="McCusker W."/>
            <person name="McDonough S."/>
            <person name="Mehta T."/>
            <person name="Meldrim J."/>
            <person name="Meneus L."/>
            <person name="Mihai O."/>
            <person name="Mihalev A."/>
            <person name="Mihova T."/>
            <person name="Mittelman R."/>
            <person name="Mlenga V."/>
            <person name="Montmayeur A."/>
            <person name="Mulrain L."/>
            <person name="Navidi A."/>
            <person name="Naylor J."/>
            <person name="Negash T."/>
            <person name="Nguyen T."/>
            <person name="Nguyen N."/>
            <person name="Nicol R."/>
            <person name="Norbu C."/>
            <person name="Norbu N."/>
            <person name="Novod N."/>
            <person name="O'Neill B."/>
            <person name="Osman S."/>
            <person name="Markiewicz E."/>
            <person name="Oyono O.L."/>
            <person name="Patti C."/>
            <person name="Phunkhang P."/>
            <person name="Pierre F."/>
            <person name="Priest M."/>
            <person name="Raghuraman S."/>
            <person name="Rege F."/>
            <person name="Reyes R."/>
            <person name="Rise C."/>
            <person name="Rogov P."/>
            <person name="Ross K."/>
            <person name="Ryan E."/>
            <person name="Settipalli S."/>
            <person name="Shea T."/>
            <person name="Sherpa N."/>
            <person name="Shi L."/>
            <person name="Shih D."/>
            <person name="Sparrow T."/>
            <person name="Spaulding J."/>
            <person name="Stalker J."/>
            <person name="Stange-Thomann N."/>
            <person name="Stavropoulos S."/>
            <person name="Stone C."/>
            <person name="Strader C."/>
            <person name="Tesfaye S."/>
            <person name="Thomson T."/>
            <person name="Thoulutsang Y."/>
            <person name="Thoulutsang D."/>
            <person name="Topham K."/>
            <person name="Topping I."/>
            <person name="Tsamla T."/>
            <person name="Vassiliev H."/>
            <person name="Vo A."/>
            <person name="Wangchuk T."/>
            <person name="Wangdi T."/>
            <person name="Weiand M."/>
            <person name="Wilkinson J."/>
            <person name="Wilson A."/>
            <person name="Yadav S."/>
            <person name="Young G."/>
            <person name="Yu Q."/>
            <person name="Zembek L."/>
            <person name="Zhong D."/>
            <person name="Zimmer A."/>
            <person name="Zwirko Z."/>
            <person name="Jaffe D.B."/>
            <person name="Alvarez P."/>
            <person name="Brockman W."/>
            <person name="Butler J."/>
            <person name="Chin C."/>
            <person name="Gnerre S."/>
            <person name="Grabherr M."/>
            <person name="Kleber M."/>
            <person name="Mauceli E."/>
            <person name="MacCallum I."/>
        </authorList>
    </citation>
    <scope>NUCLEOTIDE SEQUENCE [LARGE SCALE GENOMIC DNA]</scope>
    <source>
        <strain evidence="3">Tucson 15287-2541.00</strain>
    </source>
</reference>
<sequence length="221" mass="23659">MSFNGSEKANNEKLAAMWMYARQMGSLPPASLRKLTPDSRSIMLIPATAAGNGLPPPPPSRMPPAPPGMGGMLLPVPPPPPPQYVPYIRPGSVVYAHPASLTGTYRTHRSNKSAEMNGERRRRRAGKLNVNRCQRRKSEADVLDGAPNFRYTGLDRAIADSFLARQELSQAGSHMDYSSSTSSSAHSEIYGQQAAAVAAGAPAAGSRPSSKAKIVCRDVMM</sequence>
<dbReference type="InParanoid" id="B4JNV0"/>
<evidence type="ECO:0000313" key="3">
    <source>
        <dbReference type="Proteomes" id="UP000001070"/>
    </source>
</evidence>
<protein>
    <submittedName>
        <fullName evidence="2">GH24078</fullName>
    </submittedName>
</protein>
<dbReference type="OrthoDB" id="7733275at2759"/>
<dbReference type="eggNOG" id="ENOG502S3UN">
    <property type="taxonomic scope" value="Eukaryota"/>
</dbReference>
<proteinExistence type="predicted"/>
<evidence type="ECO:0000313" key="2">
    <source>
        <dbReference type="EMBL" id="EDV92393.1"/>
    </source>
</evidence>
<gene>
    <name evidence="2" type="primary">Dgri\GH24078</name>
    <name evidence="2" type="ORF">Dgri_GH24078</name>
</gene>
<evidence type="ECO:0000256" key="1">
    <source>
        <dbReference type="SAM" id="MobiDB-lite"/>
    </source>
</evidence>
<dbReference type="STRING" id="7222.B4JNV0"/>
<organism evidence="3">
    <name type="scientific">Drosophila grimshawi</name>
    <name type="common">Hawaiian fruit fly</name>
    <name type="synonym">Idiomyia grimshawi</name>
    <dbReference type="NCBI Taxonomy" id="7222"/>
    <lineage>
        <taxon>Eukaryota</taxon>
        <taxon>Metazoa</taxon>
        <taxon>Ecdysozoa</taxon>
        <taxon>Arthropoda</taxon>
        <taxon>Hexapoda</taxon>
        <taxon>Insecta</taxon>
        <taxon>Pterygota</taxon>
        <taxon>Neoptera</taxon>
        <taxon>Endopterygota</taxon>
        <taxon>Diptera</taxon>
        <taxon>Brachycera</taxon>
        <taxon>Muscomorpha</taxon>
        <taxon>Ephydroidea</taxon>
        <taxon>Drosophilidae</taxon>
        <taxon>Drosophila</taxon>
        <taxon>Hawaiian Drosophila</taxon>
    </lineage>
</organism>
<dbReference type="OMA" id="ETYRTHK"/>
<accession>B4JNV0</accession>
<dbReference type="AlphaFoldDB" id="B4JNV0"/>
<dbReference type="Proteomes" id="UP000001070">
    <property type="component" value="Unassembled WGS sequence"/>
</dbReference>
<keyword evidence="3" id="KW-1185">Reference proteome</keyword>
<dbReference type="HOGENOM" id="CLU_1166923_0_0_1"/>
<dbReference type="PhylomeDB" id="B4JNV0"/>
<name>B4JNV0_DROGR</name>
<dbReference type="EMBL" id="CH916371">
    <property type="protein sequence ID" value="EDV92393.1"/>
    <property type="molecule type" value="Genomic_DNA"/>
</dbReference>